<dbReference type="GO" id="GO:0006355">
    <property type="term" value="P:regulation of DNA-templated transcription"/>
    <property type="evidence" value="ECO:0007669"/>
    <property type="project" value="InterPro"/>
</dbReference>
<feature type="domain" description="PAS" evidence="9">
    <location>
        <begin position="46"/>
        <end position="91"/>
    </location>
</feature>
<dbReference type="SUPFAM" id="SSF52540">
    <property type="entry name" value="P-loop containing nucleoside triphosphate hydrolases"/>
    <property type="match status" value="1"/>
</dbReference>
<keyword evidence="11" id="KW-1185">Reference proteome</keyword>
<dbReference type="Pfam" id="PF00158">
    <property type="entry name" value="Sigma54_activat"/>
    <property type="match status" value="1"/>
</dbReference>
<dbReference type="InterPro" id="IPR025943">
    <property type="entry name" value="Sigma_54_int_dom_ATP-bd_2"/>
</dbReference>
<dbReference type="STRING" id="1776384.GCA_900086585_02163"/>
<evidence type="ECO:0000256" key="2">
    <source>
        <dbReference type="ARBA" id="ARBA00022797"/>
    </source>
</evidence>
<comment type="caution">
    <text evidence="10">The sequence shown here is derived from an EMBL/GenBank/DDBJ whole genome shotgun (WGS) entry which is preliminary data.</text>
</comment>
<organism evidence="10 11">
    <name type="scientific">Emergencia timonensis</name>
    <dbReference type="NCBI Taxonomy" id="1776384"/>
    <lineage>
        <taxon>Bacteria</taxon>
        <taxon>Bacillati</taxon>
        <taxon>Bacillota</taxon>
        <taxon>Clostridia</taxon>
        <taxon>Peptostreptococcales</taxon>
        <taxon>Anaerovoracaceae</taxon>
        <taxon>Emergencia</taxon>
    </lineage>
</organism>
<keyword evidence="1" id="KW-0547">Nucleotide-binding</keyword>
<dbReference type="Gene3D" id="1.10.8.60">
    <property type="match status" value="1"/>
</dbReference>
<dbReference type="OrthoDB" id="9803970at2"/>
<protein>
    <recommendedName>
        <fullName evidence="7">HTH-type transcriptional regulatory protein TyrR</fullName>
    </recommendedName>
</protein>
<dbReference type="SUPFAM" id="SSF55785">
    <property type="entry name" value="PYP-like sensor domain (PAS domain)"/>
    <property type="match status" value="1"/>
</dbReference>
<evidence type="ECO:0000256" key="1">
    <source>
        <dbReference type="ARBA" id="ARBA00022741"/>
    </source>
</evidence>
<dbReference type="PROSITE" id="PS50112">
    <property type="entry name" value="PAS"/>
    <property type="match status" value="1"/>
</dbReference>
<dbReference type="PROSITE" id="PS00688">
    <property type="entry name" value="SIGMA54_INTERACT_3"/>
    <property type="match status" value="1"/>
</dbReference>
<evidence type="ECO:0000259" key="8">
    <source>
        <dbReference type="PROSITE" id="PS50045"/>
    </source>
</evidence>
<dbReference type="FunFam" id="3.40.50.300:FF:000006">
    <property type="entry name" value="DNA-binding transcriptional regulator NtrC"/>
    <property type="match status" value="1"/>
</dbReference>
<keyword evidence="4" id="KW-0805">Transcription regulation</keyword>
<dbReference type="Pfam" id="PF25601">
    <property type="entry name" value="AAA_lid_14"/>
    <property type="match status" value="1"/>
</dbReference>
<accession>A0A415DY33</accession>
<dbReference type="InterPro" id="IPR009057">
    <property type="entry name" value="Homeodomain-like_sf"/>
</dbReference>
<dbReference type="Pfam" id="PF18024">
    <property type="entry name" value="HTH_50"/>
    <property type="match status" value="1"/>
</dbReference>
<dbReference type="Proteomes" id="UP000284841">
    <property type="component" value="Unassembled WGS sequence"/>
</dbReference>
<dbReference type="InterPro" id="IPR013767">
    <property type="entry name" value="PAS_fold"/>
</dbReference>
<dbReference type="InterPro" id="IPR000014">
    <property type="entry name" value="PAS"/>
</dbReference>
<evidence type="ECO:0000313" key="11">
    <source>
        <dbReference type="Proteomes" id="UP000284841"/>
    </source>
</evidence>
<dbReference type="PANTHER" id="PTHR32071">
    <property type="entry name" value="TRANSCRIPTIONAL REGULATORY PROTEIN"/>
    <property type="match status" value="1"/>
</dbReference>
<dbReference type="InterPro" id="IPR035965">
    <property type="entry name" value="PAS-like_dom_sf"/>
</dbReference>
<dbReference type="PROSITE" id="PS50045">
    <property type="entry name" value="SIGMA54_INTERACT_4"/>
    <property type="match status" value="1"/>
</dbReference>
<evidence type="ECO:0000256" key="4">
    <source>
        <dbReference type="ARBA" id="ARBA00023015"/>
    </source>
</evidence>
<dbReference type="SMART" id="SM00382">
    <property type="entry name" value="AAA"/>
    <property type="match status" value="1"/>
</dbReference>
<dbReference type="SUPFAM" id="SSF46689">
    <property type="entry name" value="Homeodomain-like"/>
    <property type="match status" value="1"/>
</dbReference>
<dbReference type="InterPro" id="IPR025944">
    <property type="entry name" value="Sigma_54_int_dom_CS"/>
</dbReference>
<dbReference type="InterPro" id="IPR030828">
    <property type="entry name" value="HTH_TyrR"/>
</dbReference>
<dbReference type="EMBL" id="QRMS01000004">
    <property type="protein sequence ID" value="RHJ85768.1"/>
    <property type="molecule type" value="Genomic_DNA"/>
</dbReference>
<dbReference type="InterPro" id="IPR027417">
    <property type="entry name" value="P-loop_NTPase"/>
</dbReference>
<evidence type="ECO:0000259" key="9">
    <source>
        <dbReference type="PROSITE" id="PS50112"/>
    </source>
</evidence>
<evidence type="ECO:0000256" key="6">
    <source>
        <dbReference type="ARBA" id="ARBA00023163"/>
    </source>
</evidence>
<dbReference type="PROSITE" id="PS00676">
    <property type="entry name" value="SIGMA54_INTERACT_2"/>
    <property type="match status" value="1"/>
</dbReference>
<gene>
    <name evidence="10" type="ORF">DW099_13035</name>
</gene>
<dbReference type="Gene3D" id="3.30.450.20">
    <property type="entry name" value="PAS domain"/>
    <property type="match status" value="1"/>
</dbReference>
<dbReference type="CDD" id="cd00130">
    <property type="entry name" value="PAS"/>
    <property type="match status" value="1"/>
</dbReference>
<dbReference type="GO" id="GO:0003677">
    <property type="term" value="F:DNA binding"/>
    <property type="evidence" value="ECO:0007669"/>
    <property type="project" value="UniProtKB-KW"/>
</dbReference>
<evidence type="ECO:0000256" key="5">
    <source>
        <dbReference type="ARBA" id="ARBA00023125"/>
    </source>
</evidence>
<dbReference type="Gene3D" id="3.40.50.300">
    <property type="entry name" value="P-loop containing nucleotide triphosphate hydrolases"/>
    <property type="match status" value="1"/>
</dbReference>
<dbReference type="InterPro" id="IPR002078">
    <property type="entry name" value="Sigma_54_int"/>
</dbReference>
<evidence type="ECO:0000256" key="3">
    <source>
        <dbReference type="ARBA" id="ARBA00022840"/>
    </source>
</evidence>
<keyword evidence="3" id="KW-0067">ATP-binding</keyword>
<keyword evidence="2" id="KW-0058">Aromatic hydrocarbons catabolism</keyword>
<dbReference type="InterPro" id="IPR003593">
    <property type="entry name" value="AAA+_ATPase"/>
</dbReference>
<dbReference type="Pfam" id="PF00989">
    <property type="entry name" value="PAS"/>
    <property type="match status" value="1"/>
</dbReference>
<keyword evidence="6" id="KW-0804">Transcription</keyword>
<dbReference type="CDD" id="cd00009">
    <property type="entry name" value="AAA"/>
    <property type="match status" value="1"/>
</dbReference>
<dbReference type="SMART" id="SM00091">
    <property type="entry name" value="PAS"/>
    <property type="match status" value="1"/>
</dbReference>
<dbReference type="AlphaFoldDB" id="A0A415DY33"/>
<dbReference type="InterPro" id="IPR025662">
    <property type="entry name" value="Sigma_54_int_dom_ATP-bd_1"/>
</dbReference>
<dbReference type="RefSeq" id="WP_118335983.1">
    <property type="nucleotide sequence ID" value="NZ_AP025567.1"/>
</dbReference>
<keyword evidence="5" id="KW-0238">DNA-binding</keyword>
<feature type="domain" description="Sigma-54 factor interaction" evidence="8">
    <location>
        <begin position="200"/>
        <end position="429"/>
    </location>
</feature>
<dbReference type="PANTHER" id="PTHR32071:SF57">
    <property type="entry name" value="C4-DICARBOXYLATE TRANSPORT TRANSCRIPTIONAL REGULATORY PROTEIN DCTD"/>
    <property type="match status" value="1"/>
</dbReference>
<reference evidence="10 11" key="1">
    <citation type="submission" date="2018-08" db="EMBL/GenBank/DDBJ databases">
        <title>A genome reference for cultivated species of the human gut microbiota.</title>
        <authorList>
            <person name="Zou Y."/>
            <person name="Xue W."/>
            <person name="Luo G."/>
        </authorList>
    </citation>
    <scope>NUCLEOTIDE SEQUENCE [LARGE SCALE GENOMIC DNA]</scope>
    <source>
        <strain evidence="10 11">AM07-24</strain>
    </source>
</reference>
<evidence type="ECO:0000313" key="10">
    <source>
        <dbReference type="EMBL" id="RHJ85768.1"/>
    </source>
</evidence>
<dbReference type="PROSITE" id="PS00675">
    <property type="entry name" value="SIGMA54_INTERACT_1"/>
    <property type="match status" value="1"/>
</dbReference>
<evidence type="ECO:0000256" key="7">
    <source>
        <dbReference type="ARBA" id="ARBA00029500"/>
    </source>
</evidence>
<sequence length="513" mass="56742">MDQVLAIQKVKEKIRKTLDNGEYQDGKKMADFLQEIDHDLEVFLAQGIDFKIVVDALDDSIFITDKEGTCLYVNPAHQRNTEILPEEVLGRKVSDITAEGKLFTGGATMDVIESKKKIFRLSTVNKTNPPSVGYAVGVPIFDQYGALHQVVVSSRPILTLQALQEDFGKFLQEANALNKSKENVRILENATTPDFKSNKLVGSSYSLQKVWNTIKMAAPTDATVLITGESGVGKEVVADEIYRLSARSHKTFIKVNCASIPANLLESELFGYEKGAFSGANTSGKQGLFEMADGGTLLLDEIGDMSMDLQVKLLRAIQTKEITRVGGTKPIHLDIRFIAATNSDLKKKIADGTFRQDLYYRLNVIPICIPPLRERLNDLDELCAHFVDEYTKKHNRDFVLTQDQLAIMKQYTWPGNIRELENVIEYLTICASGTKEVADEMLKGLLDISQGDEGAVASGTLSQSLENYEKALIESVLRDSTSLRDAGAKLGVNASTISRKIKQYGIDYPAAVK</sequence>
<dbReference type="GO" id="GO:0005524">
    <property type="term" value="F:ATP binding"/>
    <property type="evidence" value="ECO:0007669"/>
    <property type="project" value="UniProtKB-KW"/>
</dbReference>
<proteinExistence type="predicted"/>
<dbReference type="Gene3D" id="1.10.10.60">
    <property type="entry name" value="Homeodomain-like"/>
    <property type="match status" value="1"/>
</dbReference>
<name>A0A415DY33_9FIRM</name>
<dbReference type="InterPro" id="IPR058031">
    <property type="entry name" value="AAA_lid_NorR"/>
</dbReference>